<reference evidence="8" key="1">
    <citation type="submission" date="2019-11" db="EMBL/GenBank/DDBJ databases">
        <authorList>
            <person name="Feng L."/>
        </authorList>
    </citation>
    <scope>NUCLEOTIDE SEQUENCE</scope>
    <source>
        <strain evidence="8">AundefinedLFYP135</strain>
    </source>
</reference>
<dbReference type="SUPFAM" id="SSF54862">
    <property type="entry name" value="4Fe-4S ferredoxins"/>
    <property type="match status" value="1"/>
</dbReference>
<sequence length="63" mass="6678">MFAHINREGCISCGLCVELCPEVFCMAEDGIAAVHQSPVPKEAKQGAITAQESCPVSVITVEE</sequence>
<dbReference type="EMBL" id="CACRSL010000003">
    <property type="protein sequence ID" value="VYS76686.1"/>
    <property type="molecule type" value="Genomic_DNA"/>
</dbReference>
<comment type="function">
    <text evidence="6">Ferredoxins are iron-sulfur proteins that transfer electrons in a wide variety of metabolic reactions.</text>
</comment>
<keyword evidence="2 6" id="KW-0479">Metal-binding</keyword>
<organism evidence="8">
    <name type="scientific">uncultured Anaerotruncus sp</name>
    <dbReference type="NCBI Taxonomy" id="905011"/>
    <lineage>
        <taxon>Bacteria</taxon>
        <taxon>Bacillati</taxon>
        <taxon>Bacillota</taxon>
        <taxon>Clostridia</taxon>
        <taxon>Eubacteriales</taxon>
        <taxon>Oscillospiraceae</taxon>
        <taxon>Anaerotruncus</taxon>
        <taxon>environmental samples</taxon>
    </lineage>
</organism>
<evidence type="ECO:0000256" key="4">
    <source>
        <dbReference type="ARBA" id="ARBA00023004"/>
    </source>
</evidence>
<dbReference type="Gene3D" id="3.30.70.20">
    <property type="match status" value="1"/>
</dbReference>
<dbReference type="PANTHER" id="PTHR36923:SF3">
    <property type="entry name" value="FERREDOXIN"/>
    <property type="match status" value="1"/>
</dbReference>
<proteinExistence type="predicted"/>
<dbReference type="InterPro" id="IPR017900">
    <property type="entry name" value="4Fe4S_Fe_S_CS"/>
</dbReference>
<dbReference type="GO" id="GO:0051536">
    <property type="term" value="F:iron-sulfur cluster binding"/>
    <property type="evidence" value="ECO:0007669"/>
    <property type="project" value="UniProtKB-KW"/>
</dbReference>
<evidence type="ECO:0000256" key="1">
    <source>
        <dbReference type="ARBA" id="ARBA00022448"/>
    </source>
</evidence>
<dbReference type="AlphaFoldDB" id="A0A6N2R7F5"/>
<dbReference type="Pfam" id="PF13370">
    <property type="entry name" value="Fer4_13"/>
    <property type="match status" value="1"/>
</dbReference>
<name>A0A6N2R7F5_9FIRM</name>
<feature type="domain" description="4Fe-4S ferredoxin-type" evidence="7">
    <location>
        <begin position="1"/>
        <end position="29"/>
    </location>
</feature>
<evidence type="ECO:0000256" key="6">
    <source>
        <dbReference type="RuleBase" id="RU368020"/>
    </source>
</evidence>
<evidence type="ECO:0000313" key="8">
    <source>
        <dbReference type="EMBL" id="VYS76686.1"/>
    </source>
</evidence>
<evidence type="ECO:0000259" key="7">
    <source>
        <dbReference type="PROSITE" id="PS51379"/>
    </source>
</evidence>
<dbReference type="PANTHER" id="PTHR36923">
    <property type="entry name" value="FERREDOXIN"/>
    <property type="match status" value="1"/>
</dbReference>
<dbReference type="InterPro" id="IPR001080">
    <property type="entry name" value="3Fe4S_ferredoxin"/>
</dbReference>
<dbReference type="GO" id="GO:0005506">
    <property type="term" value="F:iron ion binding"/>
    <property type="evidence" value="ECO:0007669"/>
    <property type="project" value="UniProtKB-UniRule"/>
</dbReference>
<protein>
    <recommendedName>
        <fullName evidence="6">Ferredoxin</fullName>
    </recommendedName>
</protein>
<dbReference type="PROSITE" id="PS51379">
    <property type="entry name" value="4FE4S_FER_2"/>
    <property type="match status" value="1"/>
</dbReference>
<dbReference type="GO" id="GO:0009055">
    <property type="term" value="F:electron transfer activity"/>
    <property type="evidence" value="ECO:0007669"/>
    <property type="project" value="UniProtKB-UniRule"/>
</dbReference>
<evidence type="ECO:0000256" key="3">
    <source>
        <dbReference type="ARBA" id="ARBA00022982"/>
    </source>
</evidence>
<accession>A0A6N2R7F5</accession>
<keyword evidence="5 6" id="KW-0411">Iron-sulfur</keyword>
<gene>
    <name evidence="8" type="primary">fdx</name>
    <name evidence="8" type="ORF">AULFYP135_00272</name>
</gene>
<dbReference type="PRINTS" id="PR00352">
    <property type="entry name" value="3FE4SFRDOXIN"/>
</dbReference>
<evidence type="ECO:0000256" key="2">
    <source>
        <dbReference type="ARBA" id="ARBA00022723"/>
    </source>
</evidence>
<dbReference type="InterPro" id="IPR017896">
    <property type="entry name" value="4Fe4S_Fe-S-bd"/>
</dbReference>
<dbReference type="PROSITE" id="PS00198">
    <property type="entry name" value="4FE4S_FER_1"/>
    <property type="match status" value="1"/>
</dbReference>
<dbReference type="InterPro" id="IPR051269">
    <property type="entry name" value="Fe-S_cluster_ET"/>
</dbReference>
<evidence type="ECO:0000256" key="5">
    <source>
        <dbReference type="ARBA" id="ARBA00023014"/>
    </source>
</evidence>
<keyword evidence="3 6" id="KW-0249">Electron transport</keyword>
<keyword evidence="4 6" id="KW-0408">Iron</keyword>
<keyword evidence="1 6" id="KW-0813">Transport</keyword>